<accession>A0ABQ5CRK5</accession>
<dbReference type="InterPro" id="IPR056924">
    <property type="entry name" value="SH3_Tf2-1"/>
</dbReference>
<organism evidence="2 3">
    <name type="scientific">Tanacetum coccineum</name>
    <dbReference type="NCBI Taxonomy" id="301880"/>
    <lineage>
        <taxon>Eukaryota</taxon>
        <taxon>Viridiplantae</taxon>
        <taxon>Streptophyta</taxon>
        <taxon>Embryophyta</taxon>
        <taxon>Tracheophyta</taxon>
        <taxon>Spermatophyta</taxon>
        <taxon>Magnoliopsida</taxon>
        <taxon>eudicotyledons</taxon>
        <taxon>Gunneridae</taxon>
        <taxon>Pentapetalae</taxon>
        <taxon>asterids</taxon>
        <taxon>campanulids</taxon>
        <taxon>Asterales</taxon>
        <taxon>Asteraceae</taxon>
        <taxon>Asteroideae</taxon>
        <taxon>Anthemideae</taxon>
        <taxon>Anthemidinae</taxon>
        <taxon>Tanacetum</taxon>
    </lineage>
</organism>
<dbReference type="PANTHER" id="PTHR45835:SF99">
    <property type="entry name" value="CHROMO DOMAIN-CONTAINING PROTEIN-RELATED"/>
    <property type="match status" value="1"/>
</dbReference>
<dbReference type="PROSITE" id="PS50994">
    <property type="entry name" value="INTEGRASE"/>
    <property type="match status" value="1"/>
</dbReference>
<reference evidence="2" key="2">
    <citation type="submission" date="2022-01" db="EMBL/GenBank/DDBJ databases">
        <authorList>
            <person name="Yamashiro T."/>
            <person name="Shiraishi A."/>
            <person name="Satake H."/>
            <person name="Nakayama K."/>
        </authorList>
    </citation>
    <scope>NUCLEOTIDE SEQUENCE</scope>
</reference>
<evidence type="ECO:0000313" key="3">
    <source>
        <dbReference type="Proteomes" id="UP001151760"/>
    </source>
</evidence>
<proteinExistence type="predicted"/>
<protein>
    <submittedName>
        <fullName evidence="2">Ty3-gypsy retrotransposon protein</fullName>
    </submittedName>
</protein>
<dbReference type="Proteomes" id="UP001151760">
    <property type="component" value="Unassembled WGS sequence"/>
</dbReference>
<evidence type="ECO:0000313" key="2">
    <source>
        <dbReference type="EMBL" id="GJT28501.1"/>
    </source>
</evidence>
<name>A0ABQ5CRK5_9ASTR</name>
<dbReference type="SUPFAM" id="SSF53098">
    <property type="entry name" value="Ribonuclease H-like"/>
    <property type="match status" value="1"/>
</dbReference>
<gene>
    <name evidence="2" type="ORF">Tco_0908776</name>
</gene>
<comment type="caution">
    <text evidence="2">The sequence shown here is derived from an EMBL/GenBank/DDBJ whole genome shotgun (WGS) entry which is preliminary data.</text>
</comment>
<dbReference type="Gene3D" id="3.30.420.10">
    <property type="entry name" value="Ribonuclease H-like superfamily/Ribonuclease H"/>
    <property type="match status" value="1"/>
</dbReference>
<dbReference type="InterPro" id="IPR001584">
    <property type="entry name" value="Integrase_cat-core"/>
</dbReference>
<keyword evidence="3" id="KW-1185">Reference proteome</keyword>
<reference evidence="2" key="1">
    <citation type="journal article" date="2022" name="Int. J. Mol. Sci.">
        <title>Draft Genome of Tanacetum Coccineum: Genomic Comparison of Closely Related Tanacetum-Family Plants.</title>
        <authorList>
            <person name="Yamashiro T."/>
            <person name="Shiraishi A."/>
            <person name="Nakayama K."/>
            <person name="Satake H."/>
        </authorList>
    </citation>
    <scope>NUCLEOTIDE SEQUENCE</scope>
</reference>
<dbReference type="EMBL" id="BQNB010014465">
    <property type="protein sequence ID" value="GJT28501.1"/>
    <property type="molecule type" value="Genomic_DNA"/>
</dbReference>
<dbReference type="InterPro" id="IPR036397">
    <property type="entry name" value="RNaseH_sf"/>
</dbReference>
<dbReference type="InterPro" id="IPR012337">
    <property type="entry name" value="RNaseH-like_sf"/>
</dbReference>
<evidence type="ECO:0000259" key="1">
    <source>
        <dbReference type="PROSITE" id="PS50994"/>
    </source>
</evidence>
<sequence length="241" mass="27285">MRRSIEEFIKKCLVSQQTKYSKQASGGLLQPMPIPTVVWEDVSMDFVTGLPVFKGLTVILVVVDRFTKYAHFGTLPTSFSASKVAELFMDMVVKHHGFPKTIVSDRDPIFENLFAARNHMEMQGNRSRREVEFNVGDKVLVKLQPYHQITLARRLSNKLAKRYYGPFEILERVGKVAYRLGLPPTSKIHPVFHVSLLKPFIGEGIDGVPNLPEEDHKGQLVDQPLAVCATRDILRNGEPSR</sequence>
<feature type="domain" description="Integrase catalytic" evidence="1">
    <location>
        <begin position="29"/>
        <end position="153"/>
    </location>
</feature>
<dbReference type="PANTHER" id="PTHR45835">
    <property type="entry name" value="YALI0A06105P"/>
    <property type="match status" value="1"/>
</dbReference>
<dbReference type="Pfam" id="PF24626">
    <property type="entry name" value="SH3_Tf2-1"/>
    <property type="match status" value="1"/>
</dbReference>